<keyword evidence="2" id="KW-1185">Reference proteome</keyword>
<evidence type="ECO:0008006" key="3">
    <source>
        <dbReference type="Google" id="ProtNLM"/>
    </source>
</evidence>
<name>A0A074JF00_9RHOB</name>
<evidence type="ECO:0000313" key="2">
    <source>
        <dbReference type="Proteomes" id="UP000027432"/>
    </source>
</evidence>
<dbReference type="OrthoDB" id="7864110at2"/>
<reference evidence="1 2" key="1">
    <citation type="submission" date="2013-07" db="EMBL/GenBank/DDBJ databases">
        <title>Thioclava pacifica DSM 10166 Genome Sequencing.</title>
        <authorList>
            <person name="Lai Q."/>
            <person name="Shao Z."/>
        </authorList>
    </citation>
    <scope>NUCLEOTIDE SEQUENCE [LARGE SCALE GENOMIC DNA]</scope>
    <source>
        <strain evidence="1 2">DSM 10166</strain>
    </source>
</reference>
<gene>
    <name evidence="1" type="ORF">TP2_01405</name>
</gene>
<dbReference type="RefSeq" id="WP_038072551.1">
    <property type="nucleotide sequence ID" value="NZ_AUND01000001.1"/>
</dbReference>
<dbReference type="Proteomes" id="UP000027432">
    <property type="component" value="Unassembled WGS sequence"/>
</dbReference>
<dbReference type="AlphaFoldDB" id="A0A074JF00"/>
<evidence type="ECO:0000313" key="1">
    <source>
        <dbReference type="EMBL" id="KEO56206.1"/>
    </source>
</evidence>
<organism evidence="1 2">
    <name type="scientific">Thioclava pacifica DSM 10166</name>
    <dbReference type="NCBI Taxonomy" id="1353537"/>
    <lineage>
        <taxon>Bacteria</taxon>
        <taxon>Pseudomonadati</taxon>
        <taxon>Pseudomonadota</taxon>
        <taxon>Alphaproteobacteria</taxon>
        <taxon>Rhodobacterales</taxon>
        <taxon>Paracoccaceae</taxon>
        <taxon>Thioclava</taxon>
    </lineage>
</organism>
<sequence>MARPLFSSQALRAVLLHSHNVANCKRLLLIDPVHDLPVALRKIDGLDLTSARYEMLDGAVLDAASPEMILAPLMTPRFDILDLARKLDGLGYGGPLRAYSTPLPSTQLIRAELRGEFPKLDFDIFAVPDGGDREN</sequence>
<protein>
    <recommendedName>
        <fullName evidence="3">Response regulatory domain-containing protein</fullName>
    </recommendedName>
</protein>
<proteinExistence type="predicted"/>
<accession>A0A074JF00</accession>
<comment type="caution">
    <text evidence="1">The sequence shown here is derived from an EMBL/GenBank/DDBJ whole genome shotgun (WGS) entry which is preliminary data.</text>
</comment>
<dbReference type="EMBL" id="AUND01000001">
    <property type="protein sequence ID" value="KEO56206.1"/>
    <property type="molecule type" value="Genomic_DNA"/>
</dbReference>
<dbReference type="eggNOG" id="ENOG5033GRP">
    <property type="taxonomic scope" value="Bacteria"/>
</dbReference>